<dbReference type="GO" id="GO:0015159">
    <property type="term" value="F:polysaccharide transmembrane transporter activity"/>
    <property type="evidence" value="ECO:0007669"/>
    <property type="project" value="InterPro"/>
</dbReference>
<dbReference type="GO" id="GO:0015288">
    <property type="term" value="F:porin activity"/>
    <property type="evidence" value="ECO:0007669"/>
    <property type="project" value="UniProtKB-KW"/>
</dbReference>
<proteinExistence type="inferred from homology"/>
<evidence type="ECO:0000256" key="9">
    <source>
        <dbReference type="ARBA" id="ARBA00023065"/>
    </source>
</evidence>
<evidence type="ECO:0000256" key="11">
    <source>
        <dbReference type="ARBA" id="ARBA00023136"/>
    </source>
</evidence>
<evidence type="ECO:0000313" key="18">
    <source>
        <dbReference type="EMBL" id="PTQ09977.1"/>
    </source>
</evidence>
<comment type="subcellular location">
    <subcellularLocation>
        <location evidence="1">Cell outer membrane</location>
        <topology evidence="1">Multi-pass membrane protein</topology>
    </subcellularLocation>
</comment>
<feature type="domain" description="SLBB" evidence="17">
    <location>
        <begin position="121"/>
        <end position="202"/>
    </location>
</feature>
<dbReference type="GO" id="GO:0009279">
    <property type="term" value="C:cell outer membrane"/>
    <property type="evidence" value="ECO:0007669"/>
    <property type="project" value="UniProtKB-SubCell"/>
</dbReference>
<keyword evidence="10" id="KW-0626">Porin</keyword>
<feature type="signal peptide" evidence="15">
    <location>
        <begin position="1"/>
        <end position="24"/>
    </location>
</feature>
<evidence type="ECO:0000256" key="13">
    <source>
        <dbReference type="ARBA" id="ARBA00023237"/>
    </source>
</evidence>
<evidence type="ECO:0000256" key="14">
    <source>
        <dbReference type="ARBA" id="ARBA00023288"/>
    </source>
</evidence>
<keyword evidence="7 15" id="KW-0732">Signal</keyword>
<keyword evidence="4" id="KW-1134">Transmembrane beta strand</keyword>
<dbReference type="PANTHER" id="PTHR33619:SF3">
    <property type="entry name" value="POLYSACCHARIDE EXPORT PROTEIN GFCE-RELATED"/>
    <property type="match status" value="1"/>
</dbReference>
<keyword evidence="11" id="KW-0472">Membrane</keyword>
<feature type="domain" description="Polysaccharide export protein N-terminal" evidence="16">
    <location>
        <begin position="42"/>
        <end position="114"/>
    </location>
</feature>
<dbReference type="RefSeq" id="WP_107968328.1">
    <property type="nucleotide sequence ID" value="NZ_NWBU01000010.1"/>
</dbReference>
<keyword evidence="9" id="KW-0406">Ion transport</keyword>
<evidence type="ECO:0000256" key="2">
    <source>
        <dbReference type="ARBA" id="ARBA00009450"/>
    </source>
</evidence>
<evidence type="ECO:0000256" key="4">
    <source>
        <dbReference type="ARBA" id="ARBA00022452"/>
    </source>
</evidence>
<keyword evidence="19" id="KW-1185">Reference proteome</keyword>
<keyword evidence="6" id="KW-0812">Transmembrane</keyword>
<organism evidence="18 19">
    <name type="scientific">Sphingomonas oleivorans</name>
    <dbReference type="NCBI Taxonomy" id="1735121"/>
    <lineage>
        <taxon>Bacteria</taxon>
        <taxon>Pseudomonadati</taxon>
        <taxon>Pseudomonadota</taxon>
        <taxon>Alphaproteobacteria</taxon>
        <taxon>Sphingomonadales</taxon>
        <taxon>Sphingomonadaceae</taxon>
        <taxon>Sphingomonas</taxon>
    </lineage>
</organism>
<sequence>MVVTRGALLPALMLLLAACSTTQSIRPRESEPAGFAPWSDLPPVYRLGAGDRIKVDYLLTPEMAEEAVIGPDGYIGLRAAGRVPAQNHSIPELQALIEQASRRMLRNPIVTASVVEARSARVIVGGAVRTPGVYPLPSRASTLEMVVQAGGFQAESRMNQVVVIRPRPGERAMLRTVDLRRFISTGDQADSIALAPGDIIFVPRSRIAEVNLWIEENINRLLPFTRSFNYNIGRTVGNLGQ</sequence>
<name>A0A2T5FW22_9SPHN</name>
<dbReference type="PANTHER" id="PTHR33619">
    <property type="entry name" value="POLYSACCHARIDE EXPORT PROTEIN GFCE-RELATED"/>
    <property type="match status" value="1"/>
</dbReference>
<dbReference type="Proteomes" id="UP000244162">
    <property type="component" value="Unassembled WGS sequence"/>
</dbReference>
<evidence type="ECO:0000259" key="17">
    <source>
        <dbReference type="Pfam" id="PF22461"/>
    </source>
</evidence>
<dbReference type="PROSITE" id="PS51257">
    <property type="entry name" value="PROKAR_LIPOPROTEIN"/>
    <property type="match status" value="1"/>
</dbReference>
<keyword evidence="8" id="KW-0625">Polysaccharide transport</keyword>
<accession>A0A2T5FW22</accession>
<dbReference type="OrthoDB" id="197007at2"/>
<keyword evidence="3" id="KW-0813">Transport</keyword>
<dbReference type="Gene3D" id="3.30.1950.10">
    <property type="entry name" value="wza like domain"/>
    <property type="match status" value="1"/>
</dbReference>
<evidence type="ECO:0000256" key="7">
    <source>
        <dbReference type="ARBA" id="ARBA00022729"/>
    </source>
</evidence>
<evidence type="ECO:0000259" key="16">
    <source>
        <dbReference type="Pfam" id="PF02563"/>
    </source>
</evidence>
<dbReference type="GO" id="GO:0006811">
    <property type="term" value="P:monoatomic ion transport"/>
    <property type="evidence" value="ECO:0007669"/>
    <property type="project" value="UniProtKB-KW"/>
</dbReference>
<dbReference type="InterPro" id="IPR054765">
    <property type="entry name" value="SLBB_dom"/>
</dbReference>
<evidence type="ECO:0000256" key="1">
    <source>
        <dbReference type="ARBA" id="ARBA00004571"/>
    </source>
</evidence>
<dbReference type="Pfam" id="PF22461">
    <property type="entry name" value="SLBB_2"/>
    <property type="match status" value="1"/>
</dbReference>
<gene>
    <name evidence="18" type="ORF">CLG96_12560</name>
</gene>
<evidence type="ECO:0000256" key="6">
    <source>
        <dbReference type="ARBA" id="ARBA00022692"/>
    </source>
</evidence>
<dbReference type="Gene3D" id="3.10.560.10">
    <property type="entry name" value="Outer membrane lipoprotein wza domain like"/>
    <property type="match status" value="1"/>
</dbReference>
<evidence type="ECO:0000256" key="5">
    <source>
        <dbReference type="ARBA" id="ARBA00022597"/>
    </source>
</evidence>
<protein>
    <submittedName>
        <fullName evidence="18">Sugar ABC transporter substrate-binding protein</fullName>
    </submittedName>
</protein>
<keyword evidence="12" id="KW-0564">Palmitate</keyword>
<dbReference type="GO" id="GO:0046930">
    <property type="term" value="C:pore complex"/>
    <property type="evidence" value="ECO:0007669"/>
    <property type="project" value="UniProtKB-KW"/>
</dbReference>
<evidence type="ECO:0000256" key="3">
    <source>
        <dbReference type="ARBA" id="ARBA00022448"/>
    </source>
</evidence>
<evidence type="ECO:0000256" key="15">
    <source>
        <dbReference type="SAM" id="SignalP"/>
    </source>
</evidence>
<evidence type="ECO:0000256" key="12">
    <source>
        <dbReference type="ARBA" id="ARBA00023139"/>
    </source>
</evidence>
<keyword evidence="13" id="KW-0998">Cell outer membrane</keyword>
<evidence type="ECO:0000256" key="10">
    <source>
        <dbReference type="ARBA" id="ARBA00023114"/>
    </source>
</evidence>
<evidence type="ECO:0000256" key="8">
    <source>
        <dbReference type="ARBA" id="ARBA00023047"/>
    </source>
</evidence>
<reference evidence="18 19" key="1">
    <citation type="submission" date="2017-09" db="EMBL/GenBank/DDBJ databases">
        <title>Sphingomonas panjinensis sp.nov., isolated from oil-contaminated soil.</title>
        <authorList>
            <person name="Wang L."/>
            <person name="Chen L."/>
        </authorList>
    </citation>
    <scope>NUCLEOTIDE SEQUENCE [LARGE SCALE GENOMIC DNA]</scope>
    <source>
        <strain evidence="18 19">FW-11</strain>
    </source>
</reference>
<dbReference type="EMBL" id="NWBU01000010">
    <property type="protein sequence ID" value="PTQ09977.1"/>
    <property type="molecule type" value="Genomic_DNA"/>
</dbReference>
<dbReference type="AlphaFoldDB" id="A0A2T5FW22"/>
<evidence type="ECO:0000313" key="19">
    <source>
        <dbReference type="Proteomes" id="UP000244162"/>
    </source>
</evidence>
<dbReference type="InterPro" id="IPR003715">
    <property type="entry name" value="Poly_export_N"/>
</dbReference>
<dbReference type="InterPro" id="IPR049712">
    <property type="entry name" value="Poly_export"/>
</dbReference>
<keyword evidence="5" id="KW-0762">Sugar transport</keyword>
<feature type="chain" id="PRO_5015761995" evidence="15">
    <location>
        <begin position="25"/>
        <end position="241"/>
    </location>
</feature>
<dbReference type="Pfam" id="PF02563">
    <property type="entry name" value="Poly_export"/>
    <property type="match status" value="1"/>
</dbReference>
<comment type="similarity">
    <text evidence="2">Belongs to the BexD/CtrA/VexA family.</text>
</comment>
<comment type="caution">
    <text evidence="18">The sequence shown here is derived from an EMBL/GenBank/DDBJ whole genome shotgun (WGS) entry which is preliminary data.</text>
</comment>
<keyword evidence="14" id="KW-0449">Lipoprotein</keyword>